<reference evidence="1" key="2">
    <citation type="journal article" date="2021" name="Microbiome">
        <title>Successional dynamics and alternative stable states in a saline activated sludge microbial community over 9 years.</title>
        <authorList>
            <person name="Wang Y."/>
            <person name="Ye J."/>
            <person name="Ju F."/>
            <person name="Liu L."/>
            <person name="Boyd J.A."/>
            <person name="Deng Y."/>
            <person name="Parks D.H."/>
            <person name="Jiang X."/>
            <person name="Yin X."/>
            <person name="Woodcroft B.J."/>
            <person name="Tyson G.W."/>
            <person name="Hugenholtz P."/>
            <person name="Polz M.F."/>
            <person name="Zhang T."/>
        </authorList>
    </citation>
    <scope>NUCLEOTIDE SEQUENCE</scope>
    <source>
        <strain evidence="1">HKST-UBA17</strain>
    </source>
</reference>
<dbReference type="AlphaFoldDB" id="A0A955I1E9"/>
<dbReference type="Proteomes" id="UP000741282">
    <property type="component" value="Unassembled WGS sequence"/>
</dbReference>
<proteinExistence type="predicted"/>
<gene>
    <name evidence="1" type="ORF">KC685_00235</name>
</gene>
<evidence type="ECO:0000313" key="1">
    <source>
        <dbReference type="EMBL" id="MCA9376334.1"/>
    </source>
</evidence>
<comment type="caution">
    <text evidence="1">The sequence shown here is derived from an EMBL/GenBank/DDBJ whole genome shotgun (WGS) entry which is preliminary data.</text>
</comment>
<evidence type="ECO:0000313" key="2">
    <source>
        <dbReference type="Proteomes" id="UP000741282"/>
    </source>
</evidence>
<sequence length="54" mass="6027">MDNAQYTHKGDWYKDIRQKKMDALNMGVLMVGKAMRGGERVGGSSAKLLINITK</sequence>
<accession>A0A955I1E9</accession>
<name>A0A955I1E9_9BACT</name>
<dbReference type="EMBL" id="JAGQLN010000001">
    <property type="protein sequence ID" value="MCA9376334.1"/>
    <property type="molecule type" value="Genomic_DNA"/>
</dbReference>
<organism evidence="1 2">
    <name type="scientific">Candidatus Dojkabacteria bacterium</name>
    <dbReference type="NCBI Taxonomy" id="2099670"/>
    <lineage>
        <taxon>Bacteria</taxon>
        <taxon>Candidatus Dojkabacteria</taxon>
    </lineage>
</organism>
<reference evidence="1" key="1">
    <citation type="submission" date="2020-04" db="EMBL/GenBank/DDBJ databases">
        <authorList>
            <person name="Zhang T."/>
        </authorList>
    </citation>
    <scope>NUCLEOTIDE SEQUENCE</scope>
    <source>
        <strain evidence="1">HKST-UBA17</strain>
    </source>
</reference>
<protein>
    <submittedName>
        <fullName evidence="1">Uncharacterized protein</fullName>
    </submittedName>
</protein>